<dbReference type="Proteomes" id="UP000054302">
    <property type="component" value="Unassembled WGS sequence"/>
</dbReference>
<feature type="region of interest" description="Disordered" evidence="1">
    <location>
        <begin position="108"/>
        <end position="237"/>
    </location>
</feature>
<sequence length="753" mass="83473">MFSGKSHGFSLPSALRRGKSDGQRLSRHIDERDDKAQHILGITKTALDSARSQSMSSSIVAARPSGPALSDATTEFGSPSTPPPPVPRDLPTLHLKASSVLLHEEFNINETTPSSRPRRLQQPISSSSLHSYYDGDKVPLAISQQTSESSRRDLALRKDASPSTSDNMASPRSLRLLRSLTKYQKSDSRKLVKQNPPPSSIIRSPRNTTHQRYGEQTLQHRQHSQEQINRTKSFKGVRFQNATPERESHRYSAKHATSSNTLNNTQHMKINSRKPKAGAKYWFDNIEVDISDIESIHEPEFSPSFVSGMALAFESGRFDPVPESTEDTCQNQNESRISAQDAISESSKKSSRYHLPPSAIPPRVSTLTAKASRTSLSQGVNRQAFQKTKAASLASTDLHTNSILDLSSSDDDEVPPPVSITKTETLPRLRDSIALDDLMESEIEIVTAKAIDTKQSASVEVVPEAGKVKERDLRHMSIMRQTRPPDRSAYFRDHSSERYTDENDLLVSFPATPTETSASRRFPQYGSDTASIESRRLMSVTRQEESLLAAMRLKRAALDQTRYSPRRLQLQAQAQALRTRTPDLSVRQYRSPPQGLSSNSLDILSTSRPRHQNLSRSGNPEIHFDQASCTTFQTGASHDASHRFSIASCGTEASIGQYPELQSPLAVRSPSFRATVATPANRMSQSTFFSTSTGTNDSLDRFSSRTDKAYVANLERFQQVSVKDDAASQDYIDWPYSGWEPSSKAAVTQAAAH</sequence>
<dbReference type="STRING" id="212818.A0A0D1ZSN3"/>
<feature type="compositionally biased region" description="Low complexity" evidence="1">
    <location>
        <begin position="170"/>
        <end position="180"/>
    </location>
</feature>
<reference evidence="2 3" key="1">
    <citation type="submission" date="2015-01" db="EMBL/GenBank/DDBJ databases">
        <title>The Genome Sequence of Exophiala mesophila CBS40295.</title>
        <authorList>
            <consortium name="The Broad Institute Genomics Platform"/>
            <person name="Cuomo C."/>
            <person name="de Hoog S."/>
            <person name="Gorbushina A."/>
            <person name="Stielow B."/>
            <person name="Teixiera M."/>
            <person name="Abouelleil A."/>
            <person name="Chapman S.B."/>
            <person name="Priest M."/>
            <person name="Young S.K."/>
            <person name="Wortman J."/>
            <person name="Nusbaum C."/>
            <person name="Birren B."/>
        </authorList>
    </citation>
    <scope>NUCLEOTIDE SEQUENCE [LARGE SCALE GENOMIC DNA]</scope>
    <source>
        <strain evidence="2 3">CBS 40295</strain>
    </source>
</reference>
<dbReference type="AlphaFoldDB" id="A0A0D1ZSN3"/>
<dbReference type="OrthoDB" id="5244050at2759"/>
<dbReference type="GeneID" id="27319131"/>
<feature type="compositionally biased region" description="Polar residues" evidence="1">
    <location>
        <begin position="327"/>
        <end position="345"/>
    </location>
</feature>
<gene>
    <name evidence="2" type="ORF">PV10_01286</name>
</gene>
<feature type="region of interest" description="Disordered" evidence="1">
    <location>
        <begin position="571"/>
        <end position="622"/>
    </location>
</feature>
<dbReference type="OMA" id="TIEVMYT"/>
<keyword evidence="3" id="KW-1185">Reference proteome</keyword>
<dbReference type="EMBL" id="KN847520">
    <property type="protein sequence ID" value="KIV97547.1"/>
    <property type="molecule type" value="Genomic_DNA"/>
</dbReference>
<protein>
    <submittedName>
        <fullName evidence="2">Uncharacterized protein</fullName>
    </submittedName>
</protein>
<dbReference type="VEuPathDB" id="FungiDB:PV10_01286"/>
<dbReference type="HOGENOM" id="CLU_372559_0_0_1"/>
<feature type="compositionally biased region" description="Basic and acidic residues" evidence="1">
    <location>
        <begin position="18"/>
        <end position="37"/>
    </location>
</feature>
<feature type="region of interest" description="Disordered" evidence="1">
    <location>
        <begin position="320"/>
        <end position="363"/>
    </location>
</feature>
<evidence type="ECO:0000313" key="2">
    <source>
        <dbReference type="EMBL" id="KIV97547.1"/>
    </source>
</evidence>
<feature type="compositionally biased region" description="Polar residues" evidence="1">
    <location>
        <begin position="50"/>
        <end position="59"/>
    </location>
</feature>
<name>A0A0D1ZSN3_EXOME</name>
<dbReference type="RefSeq" id="XP_016229121.1">
    <property type="nucleotide sequence ID" value="XM_016365472.1"/>
</dbReference>
<evidence type="ECO:0000256" key="1">
    <source>
        <dbReference type="SAM" id="MobiDB-lite"/>
    </source>
</evidence>
<organism evidence="2 3">
    <name type="scientific">Exophiala mesophila</name>
    <name type="common">Black yeast-like fungus</name>
    <dbReference type="NCBI Taxonomy" id="212818"/>
    <lineage>
        <taxon>Eukaryota</taxon>
        <taxon>Fungi</taxon>
        <taxon>Dikarya</taxon>
        <taxon>Ascomycota</taxon>
        <taxon>Pezizomycotina</taxon>
        <taxon>Eurotiomycetes</taxon>
        <taxon>Chaetothyriomycetidae</taxon>
        <taxon>Chaetothyriales</taxon>
        <taxon>Herpotrichiellaceae</taxon>
        <taxon>Exophiala</taxon>
    </lineage>
</organism>
<feature type="region of interest" description="Disordered" evidence="1">
    <location>
        <begin position="1"/>
        <end position="91"/>
    </location>
</feature>
<accession>A0A0D1ZSN3</accession>
<feature type="compositionally biased region" description="Polar residues" evidence="1">
    <location>
        <begin position="594"/>
        <end position="607"/>
    </location>
</feature>
<feature type="compositionally biased region" description="Basic and acidic residues" evidence="1">
    <location>
        <begin position="149"/>
        <end position="160"/>
    </location>
</feature>
<feature type="compositionally biased region" description="Polar residues" evidence="1">
    <location>
        <begin position="207"/>
        <end position="231"/>
    </location>
</feature>
<evidence type="ECO:0000313" key="3">
    <source>
        <dbReference type="Proteomes" id="UP000054302"/>
    </source>
</evidence>
<proteinExistence type="predicted"/>